<feature type="transmembrane region" description="Helical" evidence="1">
    <location>
        <begin position="324"/>
        <end position="343"/>
    </location>
</feature>
<keyword evidence="1" id="KW-1133">Transmembrane helix</keyword>
<evidence type="ECO:0000259" key="2">
    <source>
        <dbReference type="Pfam" id="PF13480"/>
    </source>
</evidence>
<dbReference type="RefSeq" id="WP_069436423.1">
    <property type="nucleotide sequence ID" value="NZ_LPWG01000005.1"/>
</dbReference>
<dbReference type="Proteomes" id="UP000094501">
    <property type="component" value="Unassembled WGS sequence"/>
</dbReference>
<dbReference type="EMBL" id="LPWG01000005">
    <property type="protein sequence ID" value="ODS00519.1"/>
    <property type="molecule type" value="Genomic_DNA"/>
</dbReference>
<dbReference type="AlphaFoldDB" id="A0A1E3W3Y5"/>
<dbReference type="InterPro" id="IPR016181">
    <property type="entry name" value="Acyl_CoA_acyltransferase"/>
</dbReference>
<name>A0A1E3W3Y5_9HYPH</name>
<sequence length="350" mass="39629">MIHFEQLREFDFLSEEYRQLFQRSSATVFQQPLWLDGVYSRLAPALGAEPVIITGRVPGDATLVFLAPMLRRRYGPVPIVEFADLGVSDYCGPVIDCGFEAMIARDPDLQRSVLGVFGGFPLCRLQKVRDDSVIRTEMFKTRNWTPSPLCAHAVPLYAPFTQWRKDVISSKFRRDLQRNRRSLSARSDFRFQEVTDPDAIKDAFFALRSMHEDRWEDGQFCRPDFFEFYLDIAVRGQPVGLTRTYLTTCEGRAIAVDFCVVHQGRVALLLGGFDSEGFGQHSVGTLSMESAIEDSISRGDQVFDFTIGDEPYKKKFGTEPTAMWHLWLGHPAVASLAGLAFALRTKLKST</sequence>
<dbReference type="OrthoDB" id="8193702at2"/>
<accession>A0A1E3W3Y5</accession>
<evidence type="ECO:0000313" key="3">
    <source>
        <dbReference type="EMBL" id="ODS00519.1"/>
    </source>
</evidence>
<protein>
    <recommendedName>
        <fullName evidence="2">BioF2-like acetyltransferase domain-containing protein</fullName>
    </recommendedName>
</protein>
<dbReference type="Gene3D" id="3.40.630.30">
    <property type="match status" value="1"/>
</dbReference>
<reference evidence="3 4" key="1">
    <citation type="journal article" date="2016" name="Environ. Microbiol.">
        <title>New Methyloceanibacter diversity from North Sea sediments includes methanotroph containing solely the soluble methane monooxygenase.</title>
        <authorList>
            <person name="Vekeman B."/>
            <person name="Kerckhof F.M."/>
            <person name="Cremers G."/>
            <person name="de Vos P."/>
            <person name="Vandamme P."/>
            <person name="Boon N."/>
            <person name="Op den Camp H.J."/>
            <person name="Heylen K."/>
        </authorList>
    </citation>
    <scope>NUCLEOTIDE SEQUENCE [LARGE SCALE GENOMIC DNA]</scope>
    <source>
        <strain evidence="3 4">R-67174</strain>
    </source>
</reference>
<keyword evidence="4" id="KW-1185">Reference proteome</keyword>
<keyword evidence="1" id="KW-0812">Transmembrane</keyword>
<keyword evidence="1" id="KW-0472">Membrane</keyword>
<gene>
    <name evidence="3" type="ORF">AUC68_14755</name>
</gene>
<proteinExistence type="predicted"/>
<evidence type="ECO:0000313" key="4">
    <source>
        <dbReference type="Proteomes" id="UP000094501"/>
    </source>
</evidence>
<dbReference type="Pfam" id="PF13480">
    <property type="entry name" value="Acetyltransf_6"/>
    <property type="match status" value="1"/>
</dbReference>
<dbReference type="SUPFAM" id="SSF55729">
    <property type="entry name" value="Acyl-CoA N-acyltransferases (Nat)"/>
    <property type="match status" value="1"/>
</dbReference>
<dbReference type="InterPro" id="IPR038740">
    <property type="entry name" value="BioF2-like_GNAT_dom"/>
</dbReference>
<evidence type="ECO:0000256" key="1">
    <source>
        <dbReference type="SAM" id="Phobius"/>
    </source>
</evidence>
<feature type="domain" description="BioF2-like acetyltransferase" evidence="2">
    <location>
        <begin position="170"/>
        <end position="314"/>
    </location>
</feature>
<dbReference type="STRING" id="1774968.AUC68_14755"/>
<comment type="caution">
    <text evidence="3">The sequence shown here is derived from an EMBL/GenBank/DDBJ whole genome shotgun (WGS) entry which is preliminary data.</text>
</comment>
<organism evidence="3 4">
    <name type="scientific">Methyloceanibacter methanicus</name>
    <dbReference type="NCBI Taxonomy" id="1774968"/>
    <lineage>
        <taxon>Bacteria</taxon>
        <taxon>Pseudomonadati</taxon>
        <taxon>Pseudomonadota</taxon>
        <taxon>Alphaproteobacteria</taxon>
        <taxon>Hyphomicrobiales</taxon>
        <taxon>Hyphomicrobiaceae</taxon>
        <taxon>Methyloceanibacter</taxon>
    </lineage>
</organism>